<comment type="caution">
    <text evidence="4">The sequence shown here is derived from an EMBL/GenBank/DDBJ whole genome shotgun (WGS) entry which is preliminary data.</text>
</comment>
<gene>
    <name evidence="4" type="ORF">L1049_020833</name>
</gene>
<evidence type="ECO:0000313" key="5">
    <source>
        <dbReference type="Proteomes" id="UP001415857"/>
    </source>
</evidence>
<accession>A0AAP0X7S2</accession>
<keyword evidence="2" id="KW-0808">Transferase</keyword>
<evidence type="ECO:0000256" key="1">
    <source>
        <dbReference type="ARBA" id="ARBA00009861"/>
    </source>
</evidence>
<name>A0AAP0X7S2_LIQFO</name>
<dbReference type="InterPro" id="IPR023213">
    <property type="entry name" value="CAT-like_dom_sf"/>
</dbReference>
<evidence type="ECO:0000313" key="4">
    <source>
        <dbReference type="EMBL" id="KAK9292852.1"/>
    </source>
</evidence>
<evidence type="ECO:0000256" key="3">
    <source>
        <dbReference type="ARBA" id="ARBA00023315"/>
    </source>
</evidence>
<dbReference type="GO" id="GO:0016746">
    <property type="term" value="F:acyltransferase activity"/>
    <property type="evidence" value="ECO:0007669"/>
    <property type="project" value="UniProtKB-KW"/>
</dbReference>
<organism evidence="4 5">
    <name type="scientific">Liquidambar formosana</name>
    <name type="common">Formosan gum</name>
    <dbReference type="NCBI Taxonomy" id="63359"/>
    <lineage>
        <taxon>Eukaryota</taxon>
        <taxon>Viridiplantae</taxon>
        <taxon>Streptophyta</taxon>
        <taxon>Embryophyta</taxon>
        <taxon>Tracheophyta</taxon>
        <taxon>Spermatophyta</taxon>
        <taxon>Magnoliopsida</taxon>
        <taxon>eudicotyledons</taxon>
        <taxon>Gunneridae</taxon>
        <taxon>Pentapetalae</taxon>
        <taxon>Saxifragales</taxon>
        <taxon>Altingiaceae</taxon>
        <taxon>Liquidambar</taxon>
    </lineage>
</organism>
<evidence type="ECO:0000256" key="2">
    <source>
        <dbReference type="ARBA" id="ARBA00022679"/>
    </source>
</evidence>
<sequence length="433" mass="47688">MKVEITSRETIKPSSTTSNHLQTFKLCLLDQLAPPLYVPLVLFYSAADFNGNDDVDHTTISDRLKKSLSETLTRFYPLCGTMKENASVECNDEGVLYVEARPNILLSDVLKNPEISVLQQFLPFDPYNERGNKEAVITAIQVNVFDCGGIGIAVCMLHKIADGATVASFINAWAATASGADETIKPRLDSASLFPPGDINVVMPTGVISKEKVVTRRFEFNGTNLALLKAKAALNNNPTRVEAVTALLWKSAIAAAKATSGKERTPSSILTHVVNLRGRMVPPLPDHSLGNLWQSAVAPSMEEKEMELHDLASLLRKSIRKVNGEYVKELQGDDGLAKACEPLKEVRQLASRGEVELYRFSSWTRFPFYETDFGWGKPIWVCTTSVPFKNCVILMGTRCGDGVEAWVSLAEHEMAEFEGNHELLQFVSSSPSF</sequence>
<comment type="similarity">
    <text evidence="1">Belongs to the plant acyltransferase family.</text>
</comment>
<keyword evidence="5" id="KW-1185">Reference proteome</keyword>
<dbReference type="AlphaFoldDB" id="A0AAP0X7S2"/>
<protein>
    <submittedName>
        <fullName evidence="4">Uncharacterized protein</fullName>
    </submittedName>
</protein>
<proteinExistence type="inferred from homology"/>
<keyword evidence="3" id="KW-0012">Acyltransferase</keyword>
<dbReference type="Pfam" id="PF02458">
    <property type="entry name" value="Transferase"/>
    <property type="match status" value="1"/>
</dbReference>
<dbReference type="PANTHER" id="PTHR31623">
    <property type="entry name" value="F21J9.9"/>
    <property type="match status" value="1"/>
</dbReference>
<dbReference type="EMBL" id="JBBPBK010000001">
    <property type="protein sequence ID" value="KAK9292852.1"/>
    <property type="molecule type" value="Genomic_DNA"/>
</dbReference>
<dbReference type="Proteomes" id="UP001415857">
    <property type="component" value="Unassembled WGS sequence"/>
</dbReference>
<dbReference type="Gene3D" id="3.30.559.10">
    <property type="entry name" value="Chloramphenicol acetyltransferase-like domain"/>
    <property type="match status" value="2"/>
</dbReference>
<dbReference type="PANTHER" id="PTHR31623:SF79">
    <property type="entry name" value="SALUTARIDINOL 7-O-ACETYLTRANSFERASE"/>
    <property type="match status" value="1"/>
</dbReference>
<reference evidence="4 5" key="1">
    <citation type="journal article" date="2024" name="Plant J.">
        <title>Genome sequences and population genomics reveal climatic adaptation and genomic divergence between two closely related sweetgum species.</title>
        <authorList>
            <person name="Xu W.Q."/>
            <person name="Ren C.Q."/>
            <person name="Zhang X.Y."/>
            <person name="Comes H.P."/>
            <person name="Liu X.H."/>
            <person name="Li Y.G."/>
            <person name="Kettle C.J."/>
            <person name="Jalonen R."/>
            <person name="Gaisberger H."/>
            <person name="Ma Y.Z."/>
            <person name="Qiu Y.X."/>
        </authorList>
    </citation>
    <scope>NUCLEOTIDE SEQUENCE [LARGE SCALE GENOMIC DNA]</scope>
    <source>
        <strain evidence="4">Hangzhou</strain>
    </source>
</reference>